<evidence type="ECO:0000313" key="1">
    <source>
        <dbReference type="EMBL" id="OOP55240.1"/>
    </source>
</evidence>
<dbReference type="STRING" id="1004156.AYP45_15910"/>
<evidence type="ECO:0000313" key="2">
    <source>
        <dbReference type="Proteomes" id="UP000189681"/>
    </source>
</evidence>
<organism evidence="1 2">
    <name type="scientific">Candidatus Brocadia carolinensis</name>
    <dbReference type="NCBI Taxonomy" id="1004156"/>
    <lineage>
        <taxon>Bacteria</taxon>
        <taxon>Pseudomonadati</taxon>
        <taxon>Planctomycetota</taxon>
        <taxon>Candidatus Brocadiia</taxon>
        <taxon>Candidatus Brocadiales</taxon>
        <taxon>Candidatus Brocadiaceae</taxon>
        <taxon>Candidatus Brocadia</taxon>
    </lineage>
</organism>
<dbReference type="Proteomes" id="UP000189681">
    <property type="component" value="Unassembled WGS sequence"/>
</dbReference>
<evidence type="ECO:0008006" key="3">
    <source>
        <dbReference type="Google" id="ProtNLM"/>
    </source>
</evidence>
<name>A0A1V4AQ54_9BACT</name>
<comment type="caution">
    <text evidence="1">The sequence shown here is derived from an EMBL/GenBank/DDBJ whole genome shotgun (WGS) entry which is preliminary data.</text>
</comment>
<gene>
    <name evidence="1" type="ORF">AYP45_15910</name>
</gene>
<dbReference type="AlphaFoldDB" id="A0A1V4AQ54"/>
<dbReference type="Gene3D" id="3.30.2020.40">
    <property type="entry name" value="Uncharacterised protein PF10387, DUF2442"/>
    <property type="match status" value="1"/>
</dbReference>
<sequence length="88" mass="10067">MSTLTFEANATKIWFDNENMWVALTDGRQLSIPLVYFPRLLNATPEQRDNYELSGGGTGIHWEEIDEDISVPGLLLGNKDLTYYKKMI</sequence>
<accession>A0A1V4AQ54</accession>
<proteinExistence type="predicted"/>
<dbReference type="EMBL" id="AYTS01000164">
    <property type="protein sequence ID" value="OOP55240.1"/>
    <property type="molecule type" value="Genomic_DNA"/>
</dbReference>
<protein>
    <recommendedName>
        <fullName evidence="3">DUF2442 domain-containing protein</fullName>
    </recommendedName>
</protein>
<dbReference type="InterPro" id="IPR018841">
    <property type="entry name" value="DUF2442"/>
</dbReference>
<dbReference type="Pfam" id="PF10387">
    <property type="entry name" value="DUF2442"/>
    <property type="match status" value="1"/>
</dbReference>
<reference evidence="1 2" key="1">
    <citation type="journal article" date="2017" name="Water Res.">
        <title>Discovery and metagenomic analysis of an anammox bacterial enrichment related to Candidatus "Brocadia caroliniensis" in a full-scale glycerol-fed nitritation-denitritation separate centrate treatment process.</title>
        <authorList>
            <person name="Park H."/>
            <person name="Brotto A.C."/>
            <person name="van Loosdrecht M.C."/>
            <person name="Chandran K."/>
        </authorList>
    </citation>
    <scope>NUCLEOTIDE SEQUENCE [LARGE SCALE GENOMIC DNA]</scope>
    <source>
        <strain evidence="1">26THWARD</strain>
    </source>
</reference>